<dbReference type="InterPro" id="IPR037217">
    <property type="entry name" value="Trp/Indoleamine_2_3_dOase-like"/>
</dbReference>
<dbReference type="PANTHER" id="PTHR28657">
    <property type="entry name" value="INDOLEAMINE 2,3-DIOXYGENASE"/>
    <property type="match status" value="1"/>
</dbReference>
<keyword evidence="4" id="KW-0349">Heme</keyword>
<evidence type="ECO:0000256" key="1">
    <source>
        <dbReference type="ARBA" id="ARBA00007119"/>
    </source>
</evidence>
<dbReference type="GO" id="GO:0020037">
    <property type="term" value="F:heme binding"/>
    <property type="evidence" value="ECO:0007669"/>
    <property type="project" value="InterPro"/>
</dbReference>
<keyword evidence="2 4" id="KW-0479">Metal-binding</keyword>
<dbReference type="GO" id="GO:0034354">
    <property type="term" value="P:'de novo' NAD+ biosynthetic process from L-tryptophan"/>
    <property type="evidence" value="ECO:0007669"/>
    <property type="project" value="TreeGrafter"/>
</dbReference>
<dbReference type="GO" id="GO:0046872">
    <property type="term" value="F:metal ion binding"/>
    <property type="evidence" value="ECO:0007669"/>
    <property type="project" value="UniProtKB-KW"/>
</dbReference>
<dbReference type="Pfam" id="PF01231">
    <property type="entry name" value="IDO"/>
    <property type="match status" value="1"/>
</dbReference>
<keyword evidence="3 4" id="KW-0408">Iron</keyword>
<keyword evidence="5" id="KW-1185">Reference proteome</keyword>
<dbReference type="GO" id="GO:0033754">
    <property type="term" value="F:indoleamine 2,3-dioxygenase activity"/>
    <property type="evidence" value="ECO:0007669"/>
    <property type="project" value="TreeGrafter"/>
</dbReference>
<dbReference type="Proteomes" id="UP000050640">
    <property type="component" value="Unplaced"/>
</dbReference>
<dbReference type="STRING" id="1147741.A0A158Q7M5"/>
<dbReference type="InterPro" id="IPR000898">
    <property type="entry name" value="Indolamine_dOase"/>
</dbReference>
<comment type="similarity">
    <text evidence="1">Belongs to the indoleamine 2,3-dioxygenase family.</text>
</comment>
<dbReference type="GO" id="GO:0005737">
    <property type="term" value="C:cytoplasm"/>
    <property type="evidence" value="ECO:0007669"/>
    <property type="project" value="TreeGrafter"/>
</dbReference>
<sequence length="371" mass="41515">MISDDVLDVLKYFEIDQKTGFVLPNPLTKLPERFQLWHQIADEIQELIENNMLEDRLQQLPVLSADTLSTHNELRLAHLLLVTLAAGYVWQDGPDKARLTIPASISLPLFDVCSRLGLKPIVCHASVCLANWKPVDEMMNFNAAMIDIITFRFVQHSGNRWFFTLTAQIEVELAEAICAIASACLHGKIDESTMQHIYNGVTKATSTIQCMEEHVPPDIFYNGFRHFLSGYTQNALAEQGGIIFEGKEDLGPQSLSGGSAAQSSTFHAIDEFLGIKHARGIEAFLAHHREYMPPKHREFIAWVRETVVKIPNLRNASGYHEALLAVKKFREVHISVVTKFIVLPAKGNSKMGTGGSSFMHLLHNIANDCNL</sequence>
<organism evidence="5 6">
    <name type="scientific">Elaeophora elaphi</name>
    <dbReference type="NCBI Taxonomy" id="1147741"/>
    <lineage>
        <taxon>Eukaryota</taxon>
        <taxon>Metazoa</taxon>
        <taxon>Ecdysozoa</taxon>
        <taxon>Nematoda</taxon>
        <taxon>Chromadorea</taxon>
        <taxon>Rhabditida</taxon>
        <taxon>Spirurina</taxon>
        <taxon>Spiruromorpha</taxon>
        <taxon>Filarioidea</taxon>
        <taxon>Onchocercidae</taxon>
        <taxon>Elaeophora</taxon>
    </lineage>
</organism>
<evidence type="ECO:0000256" key="4">
    <source>
        <dbReference type="PIRSR" id="PIRSR600898-1"/>
    </source>
</evidence>
<evidence type="ECO:0000313" key="5">
    <source>
        <dbReference type="Proteomes" id="UP000050640"/>
    </source>
</evidence>
<dbReference type="AlphaFoldDB" id="A0A158Q7M5"/>
<dbReference type="Gene3D" id="1.20.58.480">
    <property type="match status" value="1"/>
</dbReference>
<accession>A0A158Q7M5</accession>
<evidence type="ECO:0000256" key="2">
    <source>
        <dbReference type="ARBA" id="ARBA00022723"/>
    </source>
</evidence>
<dbReference type="WBParaSite" id="EEL_0000498701-mRNA-1">
    <property type="protein sequence ID" value="EEL_0000498701-mRNA-1"/>
    <property type="gene ID" value="EEL_0000498701"/>
</dbReference>
<dbReference type="GO" id="GO:0019441">
    <property type="term" value="P:L-tryptophan catabolic process to kynurenine"/>
    <property type="evidence" value="ECO:0007669"/>
    <property type="project" value="InterPro"/>
</dbReference>
<protein>
    <submittedName>
        <fullName evidence="6">Indoleamine 2,3-dioxygenase 2</fullName>
    </submittedName>
</protein>
<evidence type="ECO:0000313" key="6">
    <source>
        <dbReference type="WBParaSite" id="EEL_0000498701-mRNA-1"/>
    </source>
</evidence>
<evidence type="ECO:0000256" key="3">
    <source>
        <dbReference type="ARBA" id="ARBA00023004"/>
    </source>
</evidence>
<dbReference type="GO" id="GO:0004833">
    <property type="term" value="F:L-tryptophan 2,3-dioxygenase activity"/>
    <property type="evidence" value="ECO:0007669"/>
    <property type="project" value="TreeGrafter"/>
</dbReference>
<dbReference type="SUPFAM" id="SSF140959">
    <property type="entry name" value="Indolic compounds 2,3-dioxygenase-like"/>
    <property type="match status" value="1"/>
</dbReference>
<feature type="binding site" description="proximal binding residue" evidence="4">
    <location>
        <position position="333"/>
    </location>
    <ligand>
        <name>heme b</name>
        <dbReference type="ChEBI" id="CHEBI:60344"/>
    </ligand>
    <ligandPart>
        <name>Fe</name>
        <dbReference type="ChEBI" id="CHEBI:18248"/>
    </ligandPart>
</feature>
<dbReference type="PANTHER" id="PTHR28657:SF5">
    <property type="entry name" value="INDOLEAMINE 2,3-DIOXYGENASE"/>
    <property type="match status" value="1"/>
</dbReference>
<name>A0A158Q7M5_9BILA</name>
<reference evidence="6" key="1">
    <citation type="submission" date="2016-04" db="UniProtKB">
        <authorList>
            <consortium name="WormBaseParasite"/>
        </authorList>
    </citation>
    <scope>IDENTIFICATION</scope>
</reference>
<proteinExistence type="inferred from homology"/>